<evidence type="ECO:0000256" key="1">
    <source>
        <dbReference type="SAM" id="MobiDB-lite"/>
    </source>
</evidence>
<gene>
    <name evidence="4" type="ORF">SAMN02799615_02214</name>
</gene>
<proteinExistence type="predicted"/>
<dbReference type="SUPFAM" id="SSF48208">
    <property type="entry name" value="Six-hairpin glycosidases"/>
    <property type="match status" value="1"/>
</dbReference>
<evidence type="ECO:0000259" key="3">
    <source>
        <dbReference type="Pfam" id="PF19291"/>
    </source>
</evidence>
<dbReference type="InterPro" id="IPR012341">
    <property type="entry name" value="6hp_glycosidase-like_sf"/>
</dbReference>
<dbReference type="Gene3D" id="1.50.10.10">
    <property type="match status" value="1"/>
</dbReference>
<dbReference type="Pfam" id="PF00723">
    <property type="entry name" value="Glyco_hydro_15"/>
    <property type="match status" value="1"/>
</dbReference>
<dbReference type="InterPro" id="IPR008928">
    <property type="entry name" value="6-hairpin_glycosidase_sf"/>
</dbReference>
<dbReference type="Proteomes" id="UP000199477">
    <property type="component" value="Unassembled WGS sequence"/>
</dbReference>
<feature type="region of interest" description="Disordered" evidence="1">
    <location>
        <begin position="1"/>
        <end position="26"/>
    </location>
</feature>
<sequence length="620" mass="70492">MPMPLEGMPESRARPDDTGPGDSNTRANAQTLALGVIGNGSIAALIDGMARIVWCCLPRFDSDASFCALLSPQREGGDWIIELEHVERAEQEYLPNTAVLVTRLYDRHDNAIEITDFAPRHRSRGRFYHPVMLARRIRPIQGKPRIRILLRPLCDYGARAPETTSGSNHLRFLLSDVIQRLTTDVAVPLIERGLFFHLDRPAHLVFGPDETLVTSPADFIHSSLEYTIAYWRDWVRYLSIPYEWQEPVIRAAITLKLCQYEATGAIIAALTTSIPEAPGTRRNWDYRYCWLRDAAFVVRALNRLGATRSMEEYIRYVFNIFSAEGDHEVGPVFGITFERELPEREAAGLDGYRGMGPVRIGNDAWRQRQNDVYGSVVLASAQLFFDQRLENRGDARTFQRLESMGRMALRMAEEPDAGLWEFRGRAAVHTYSAAMCWAACDRLAHIATELGLKDRARYWHDEAVALHERISKRIWNERLGHFVDAYDGEHLDASLLLLADIGFVRGRDPRFIATVDAIGKALGRGDYLFRYIAPDDFGAPETSFNICTFWYIEALAATGRKRRARLMFEHMLAQRNPLGLLSEDIAPGTGEHWGNFPQTYSLVGLIQTAMRLSRRWEDEL</sequence>
<accession>A0A1I2FB05</accession>
<keyword evidence="5" id="KW-1185">Reference proteome</keyword>
<organism evidence="4 5">
    <name type="scientific">Dyella marensis</name>
    <dbReference type="NCBI Taxonomy" id="500610"/>
    <lineage>
        <taxon>Bacteria</taxon>
        <taxon>Pseudomonadati</taxon>
        <taxon>Pseudomonadota</taxon>
        <taxon>Gammaproteobacteria</taxon>
        <taxon>Lysobacterales</taxon>
        <taxon>Rhodanobacteraceae</taxon>
        <taxon>Dyella</taxon>
    </lineage>
</organism>
<feature type="domain" description="GH15-like" evidence="2">
    <location>
        <begin position="248"/>
        <end position="609"/>
    </location>
</feature>
<dbReference type="STRING" id="500610.SAMN02799615_02214"/>
<evidence type="ECO:0000313" key="4">
    <source>
        <dbReference type="EMBL" id="SFF02203.1"/>
    </source>
</evidence>
<dbReference type="PANTHER" id="PTHR31616">
    <property type="entry name" value="TREHALASE"/>
    <property type="match status" value="1"/>
</dbReference>
<dbReference type="GO" id="GO:0004553">
    <property type="term" value="F:hydrolase activity, hydrolyzing O-glycosyl compounds"/>
    <property type="evidence" value="ECO:0007669"/>
    <property type="project" value="TreeGrafter"/>
</dbReference>
<dbReference type="Pfam" id="PF19291">
    <property type="entry name" value="TREH_N"/>
    <property type="match status" value="1"/>
</dbReference>
<evidence type="ECO:0000259" key="2">
    <source>
        <dbReference type="Pfam" id="PF00723"/>
    </source>
</evidence>
<dbReference type="EMBL" id="FONH01000006">
    <property type="protein sequence ID" value="SFF02203.1"/>
    <property type="molecule type" value="Genomic_DNA"/>
</dbReference>
<dbReference type="AlphaFoldDB" id="A0A1I2FB05"/>
<name>A0A1I2FB05_9GAMM</name>
<feature type="domain" description="Trehalase-like N-terminal" evidence="3">
    <location>
        <begin position="34"/>
        <end position="160"/>
    </location>
</feature>
<dbReference type="PANTHER" id="PTHR31616:SF0">
    <property type="entry name" value="GLUCAN 1,4-ALPHA-GLUCOSIDASE"/>
    <property type="match status" value="1"/>
</dbReference>
<reference evidence="5" key="1">
    <citation type="submission" date="2016-10" db="EMBL/GenBank/DDBJ databases">
        <authorList>
            <person name="Varghese N."/>
            <person name="Submissions S."/>
        </authorList>
    </citation>
    <scope>NUCLEOTIDE SEQUENCE [LARGE SCALE GENOMIC DNA]</scope>
    <source>
        <strain evidence="5">UNC178MFTsu3.1</strain>
    </source>
</reference>
<dbReference type="GO" id="GO:0005975">
    <property type="term" value="P:carbohydrate metabolic process"/>
    <property type="evidence" value="ECO:0007669"/>
    <property type="project" value="InterPro"/>
</dbReference>
<evidence type="ECO:0000313" key="5">
    <source>
        <dbReference type="Proteomes" id="UP000199477"/>
    </source>
</evidence>
<dbReference type="InterPro" id="IPR045582">
    <property type="entry name" value="Trehalase-like_N"/>
</dbReference>
<protein>
    <submittedName>
        <fullName evidence="4">Glucoamylase (Glucan-1,4-alpha-glucosidase), GH15 family</fullName>
    </submittedName>
</protein>
<dbReference type="InterPro" id="IPR011613">
    <property type="entry name" value="GH15-like"/>
</dbReference>